<keyword evidence="3" id="KW-0472">Membrane</keyword>
<dbReference type="Pfam" id="PF20684">
    <property type="entry name" value="Fung_rhodopsin"/>
    <property type="match status" value="1"/>
</dbReference>
<comment type="caution">
    <text evidence="5">The sequence shown here is derived from an EMBL/GenBank/DDBJ whole genome shotgun (WGS) entry which is preliminary data.</text>
</comment>
<reference evidence="5" key="1">
    <citation type="submission" date="2021-12" db="EMBL/GenBank/DDBJ databases">
        <title>Comparative genomics, transcriptomics and evolutionary studies reveal genomic signatures of adaptation to plant cell wall in hemibiotrophic fungi.</title>
        <authorList>
            <consortium name="DOE Joint Genome Institute"/>
            <person name="Baroncelli R."/>
            <person name="Diaz J.F."/>
            <person name="Benocci T."/>
            <person name="Peng M."/>
            <person name="Battaglia E."/>
            <person name="Haridas S."/>
            <person name="Andreopoulos W."/>
            <person name="Labutti K."/>
            <person name="Pangilinan J."/>
            <person name="Floch G.L."/>
            <person name="Makela M.R."/>
            <person name="Henrissat B."/>
            <person name="Grigoriev I.V."/>
            <person name="Crouch J.A."/>
            <person name="De Vries R.P."/>
            <person name="Sukno S.A."/>
            <person name="Thon M.R."/>
        </authorList>
    </citation>
    <scope>NUCLEOTIDE SEQUENCE</scope>
    <source>
        <strain evidence="5">CBS 112980</strain>
    </source>
</reference>
<evidence type="ECO:0000256" key="3">
    <source>
        <dbReference type="SAM" id="Phobius"/>
    </source>
</evidence>
<dbReference type="Gene3D" id="3.40.50.720">
    <property type="entry name" value="NAD(P)-binding Rossmann-like Domain"/>
    <property type="match status" value="1"/>
</dbReference>
<feature type="transmembrane region" description="Helical" evidence="3">
    <location>
        <begin position="195"/>
        <end position="216"/>
    </location>
</feature>
<evidence type="ECO:0000313" key="6">
    <source>
        <dbReference type="Proteomes" id="UP001244207"/>
    </source>
</evidence>
<keyword evidence="3" id="KW-1133">Transmembrane helix</keyword>
<feature type="domain" description="Rhodopsin" evidence="4">
    <location>
        <begin position="46"/>
        <end position="278"/>
    </location>
</feature>
<dbReference type="PANTHER" id="PTHR24320:SF272">
    <property type="entry name" value="NAD(P)-BINDING ROSSMANN-FOLD SUPERFAMILY PROTEIN"/>
    <property type="match status" value="1"/>
</dbReference>
<dbReference type="EMBL" id="JAHMHS010000222">
    <property type="protein sequence ID" value="KAK1706762.1"/>
    <property type="molecule type" value="Genomic_DNA"/>
</dbReference>
<feature type="transmembrane region" description="Helical" evidence="3">
    <location>
        <begin position="261"/>
        <end position="279"/>
    </location>
</feature>
<dbReference type="PRINTS" id="PR00081">
    <property type="entry name" value="GDHRDH"/>
</dbReference>
<feature type="transmembrane region" description="Helical" evidence="3">
    <location>
        <begin position="62"/>
        <end position="83"/>
    </location>
</feature>
<name>A0AAD8UBS5_GLOAC</name>
<dbReference type="Proteomes" id="UP001244207">
    <property type="component" value="Unassembled WGS sequence"/>
</dbReference>
<dbReference type="CDD" id="cd05327">
    <property type="entry name" value="retinol-DH_like_SDR_c_like"/>
    <property type="match status" value="1"/>
</dbReference>
<feature type="transmembrane region" description="Helical" evidence="3">
    <location>
        <begin position="103"/>
        <end position="129"/>
    </location>
</feature>
<comment type="similarity">
    <text evidence="1">Belongs to the short-chain dehydrogenases/reductases (SDR) family.</text>
</comment>
<dbReference type="SUPFAM" id="SSF51735">
    <property type="entry name" value="NAD(P)-binding Rossmann-fold domains"/>
    <property type="match status" value="1"/>
</dbReference>
<evidence type="ECO:0000313" key="5">
    <source>
        <dbReference type="EMBL" id="KAK1706762.1"/>
    </source>
</evidence>
<feature type="transmembrane region" description="Helical" evidence="3">
    <location>
        <begin position="30"/>
        <end position="50"/>
    </location>
</feature>
<dbReference type="InterPro" id="IPR049326">
    <property type="entry name" value="Rhodopsin_dom_fungi"/>
</dbReference>
<accession>A0AAD8UBS5</accession>
<feature type="transmembrane region" description="Helical" evidence="3">
    <location>
        <begin position="141"/>
        <end position="161"/>
    </location>
</feature>
<evidence type="ECO:0000256" key="1">
    <source>
        <dbReference type="ARBA" id="ARBA00006484"/>
    </source>
</evidence>
<dbReference type="RefSeq" id="XP_060357890.1">
    <property type="nucleotide sequence ID" value="XM_060515907.1"/>
</dbReference>
<proteinExistence type="inferred from homology"/>
<dbReference type="GO" id="GO:0016491">
    <property type="term" value="F:oxidoreductase activity"/>
    <property type="evidence" value="ECO:0007669"/>
    <property type="project" value="UniProtKB-KW"/>
</dbReference>
<dbReference type="InterPro" id="IPR036291">
    <property type="entry name" value="NAD(P)-bd_dom_sf"/>
</dbReference>
<keyword evidence="3" id="KW-0812">Transmembrane</keyword>
<dbReference type="Pfam" id="PF00106">
    <property type="entry name" value="adh_short"/>
    <property type="match status" value="1"/>
</dbReference>
<protein>
    <recommendedName>
        <fullName evidence="4">Rhodopsin domain-containing protein</fullName>
    </recommendedName>
</protein>
<dbReference type="AlphaFoldDB" id="A0AAD8UBS5"/>
<evidence type="ECO:0000256" key="2">
    <source>
        <dbReference type="ARBA" id="ARBA00023002"/>
    </source>
</evidence>
<dbReference type="GeneID" id="85399805"/>
<sequence>MDDIFCILSSRQEDGSLSISEFNTAQERAFGVNGSLIIVIVFVMGVRLYTRFSITKSIGADDFMMIAGTIATILQSVFVMNSVRHGLGRIRADIPFNEWEPMLLSLYISRLFFAVGNVLVKVGLLLFYLRLDNRPTMRWTVYGLMAAVIGLGICHFVMSAIECNPAKVYWTSKGDHEIYAEYCMPAAVQQAFWDAAGVIVIVTDICLWICPIPMIWGLQLPQRQKWAVSAVFALGVVCVAAGCVRFYYVRQLANEPEIYRQFASSLIWYAVELYVAIFLRMSRYAEAFQTPKGPGDARPTALQIIQDEGLVGKLTGKTILITGANQGIGLETARALYQTGATIYLGVRSREKGEKAIADITASTKTETSGSLDFVEMSLDDFISVRKGAQNFLSKSNGKLNILVNNAGIMAQTKTITKDGFESQFATNHLGHFLLFQLLKPALLASATPDFASRVVVVSSMAHRAGDIRFEDVNFDEEGSYVPYTAYGQSKTANIYFSNEVERRYGASRNLHSTSLHPGAILTSMAASQNVDVDAIKASMGEETFNKLMSTLKNPEQGAATTVYAAVSKEWEGKGGKYLNDCAEGGPGVGGFTPATTDPGYASWAYDEEKAARLWRESSKMVGVEDDA</sequence>
<evidence type="ECO:0000259" key="4">
    <source>
        <dbReference type="Pfam" id="PF20684"/>
    </source>
</evidence>
<feature type="transmembrane region" description="Helical" evidence="3">
    <location>
        <begin position="228"/>
        <end position="249"/>
    </location>
</feature>
<gene>
    <name evidence="5" type="ORF">BDZ83DRAFT_797777</name>
</gene>
<keyword evidence="6" id="KW-1185">Reference proteome</keyword>
<dbReference type="PANTHER" id="PTHR24320">
    <property type="entry name" value="RETINOL DEHYDROGENASE"/>
    <property type="match status" value="1"/>
</dbReference>
<dbReference type="InterPro" id="IPR002347">
    <property type="entry name" value="SDR_fam"/>
</dbReference>
<keyword evidence="2" id="KW-0560">Oxidoreductase</keyword>
<organism evidence="5 6">
    <name type="scientific">Glomerella acutata</name>
    <name type="common">Colletotrichum acutatum</name>
    <dbReference type="NCBI Taxonomy" id="27357"/>
    <lineage>
        <taxon>Eukaryota</taxon>
        <taxon>Fungi</taxon>
        <taxon>Dikarya</taxon>
        <taxon>Ascomycota</taxon>
        <taxon>Pezizomycotina</taxon>
        <taxon>Sordariomycetes</taxon>
        <taxon>Hypocreomycetidae</taxon>
        <taxon>Glomerellales</taxon>
        <taxon>Glomerellaceae</taxon>
        <taxon>Colletotrichum</taxon>
        <taxon>Colletotrichum acutatum species complex</taxon>
    </lineage>
</organism>